<dbReference type="InterPro" id="IPR018392">
    <property type="entry name" value="LysM"/>
</dbReference>
<proteinExistence type="predicted"/>
<feature type="region of interest" description="Disordered" evidence="1">
    <location>
        <begin position="1"/>
        <end position="32"/>
    </location>
</feature>
<evidence type="ECO:0000256" key="1">
    <source>
        <dbReference type="SAM" id="MobiDB-lite"/>
    </source>
</evidence>
<dbReference type="AlphaFoldDB" id="A0AAJ0BWX8"/>
<evidence type="ECO:0000313" key="3">
    <source>
        <dbReference type="EMBL" id="KAK1765781.1"/>
    </source>
</evidence>
<evidence type="ECO:0000259" key="2">
    <source>
        <dbReference type="Pfam" id="PF01476"/>
    </source>
</evidence>
<accession>A0AAJ0BWX8</accession>
<comment type="caution">
    <text evidence="3">The sequence shown here is derived from an EMBL/GenBank/DDBJ whole genome shotgun (WGS) entry which is preliminary data.</text>
</comment>
<protein>
    <recommendedName>
        <fullName evidence="2">LysM domain-containing protein</fullName>
    </recommendedName>
</protein>
<dbReference type="Gene3D" id="3.10.350.10">
    <property type="entry name" value="LysM domain"/>
    <property type="match status" value="1"/>
</dbReference>
<feature type="domain" description="LysM" evidence="2">
    <location>
        <begin position="45"/>
        <end position="82"/>
    </location>
</feature>
<dbReference type="PANTHER" id="PTHR20932:SF31">
    <property type="entry name" value="RING-TYPE DOMAIN-CONTAINING PROTEIN"/>
    <property type="match status" value="1"/>
</dbReference>
<dbReference type="CDD" id="cd00118">
    <property type="entry name" value="LysM"/>
    <property type="match status" value="1"/>
</dbReference>
<dbReference type="Pfam" id="PF14555">
    <property type="entry name" value="UBA_4"/>
    <property type="match status" value="1"/>
</dbReference>
<name>A0AAJ0BWX8_9PEZI</name>
<gene>
    <name evidence="3" type="ORF">QBC33DRAFT_543947</name>
</gene>
<feature type="region of interest" description="Disordered" evidence="1">
    <location>
        <begin position="82"/>
        <end position="107"/>
    </location>
</feature>
<dbReference type="InterPro" id="IPR036779">
    <property type="entry name" value="LysM_dom_sf"/>
</dbReference>
<feature type="compositionally biased region" description="Low complexity" evidence="1">
    <location>
        <begin position="95"/>
        <end position="106"/>
    </location>
</feature>
<keyword evidence="4" id="KW-1185">Reference proteome</keyword>
<dbReference type="Pfam" id="PF01476">
    <property type="entry name" value="LysM"/>
    <property type="match status" value="1"/>
</dbReference>
<dbReference type="PANTHER" id="PTHR20932">
    <property type="entry name" value="LYSM AND PUTATIVE PEPTIDOGLYCAN-BINDING DOMAIN-CONTAINING PROTEIN"/>
    <property type="match status" value="1"/>
</dbReference>
<dbReference type="GeneID" id="85311598"/>
<dbReference type="InterPro" id="IPR045030">
    <property type="entry name" value="LYSM1-4"/>
</dbReference>
<dbReference type="RefSeq" id="XP_060281994.1">
    <property type="nucleotide sequence ID" value="XM_060428411.1"/>
</dbReference>
<reference evidence="3" key="1">
    <citation type="submission" date="2023-06" db="EMBL/GenBank/DDBJ databases">
        <title>Genome-scale phylogeny and comparative genomics of the fungal order Sordariales.</title>
        <authorList>
            <consortium name="Lawrence Berkeley National Laboratory"/>
            <person name="Hensen N."/>
            <person name="Bonometti L."/>
            <person name="Westerberg I."/>
            <person name="Brannstrom I.O."/>
            <person name="Guillou S."/>
            <person name="Cros-Aarteil S."/>
            <person name="Calhoun S."/>
            <person name="Haridas S."/>
            <person name="Kuo A."/>
            <person name="Mondo S."/>
            <person name="Pangilinan J."/>
            <person name="Riley R."/>
            <person name="Labutti K."/>
            <person name="Andreopoulos B."/>
            <person name="Lipzen A."/>
            <person name="Chen C."/>
            <person name="Yanf M."/>
            <person name="Daum C."/>
            <person name="Ng V."/>
            <person name="Clum A."/>
            <person name="Steindorff A."/>
            <person name="Ohm R."/>
            <person name="Martin F."/>
            <person name="Silar P."/>
            <person name="Natvig D."/>
            <person name="Lalanne C."/>
            <person name="Gautier V."/>
            <person name="Ament-Velasquez S.L."/>
            <person name="Kruys A."/>
            <person name="Hutchinson M.I."/>
            <person name="Powell A.J."/>
            <person name="Barry K."/>
            <person name="Miller A.N."/>
            <person name="Grigoriev I.V."/>
            <person name="Debuchy R."/>
            <person name="Gladieux P."/>
            <person name="Thoren M.H."/>
            <person name="Johannesson H."/>
        </authorList>
    </citation>
    <scope>NUCLEOTIDE SEQUENCE</scope>
    <source>
        <strain evidence="3">8032-3</strain>
    </source>
</reference>
<dbReference type="EMBL" id="MU839014">
    <property type="protein sequence ID" value="KAK1765781.1"/>
    <property type="molecule type" value="Genomic_DNA"/>
</dbReference>
<organism evidence="3 4">
    <name type="scientific">Phialemonium atrogriseum</name>
    <dbReference type="NCBI Taxonomy" id="1093897"/>
    <lineage>
        <taxon>Eukaryota</taxon>
        <taxon>Fungi</taxon>
        <taxon>Dikarya</taxon>
        <taxon>Ascomycota</taxon>
        <taxon>Pezizomycotina</taxon>
        <taxon>Sordariomycetes</taxon>
        <taxon>Sordariomycetidae</taxon>
        <taxon>Cephalothecales</taxon>
        <taxon>Cephalothecaceae</taxon>
        <taxon>Phialemonium</taxon>
    </lineage>
</organism>
<feature type="compositionally biased region" description="Low complexity" evidence="1">
    <location>
        <begin position="1"/>
        <end position="24"/>
    </location>
</feature>
<dbReference type="Proteomes" id="UP001244011">
    <property type="component" value="Unassembled WGS sequence"/>
</dbReference>
<evidence type="ECO:0000313" key="4">
    <source>
        <dbReference type="Proteomes" id="UP001244011"/>
    </source>
</evidence>
<sequence>MATTMTTTMTTPMTATTTTHPSTTLQQPAPQSPEDTLHILDHTHDTIPSLSLRYGIPAPALRLANRLTSDHLLAARRAILIPGGGPHQRHHHHQSPSSLDPAAAASDEARKARIRRWMVATKVPDYDVAVLYLEQAGHDLDAAVDAYFADEAWERENPNPDPVGGRSRGRGRGGVLGEIGSWWAGQAGFLRRS</sequence>